<feature type="compositionally biased region" description="Low complexity" evidence="9">
    <location>
        <begin position="838"/>
        <end position="851"/>
    </location>
</feature>
<comment type="caution">
    <text evidence="11">The sequence shown here is derived from an EMBL/GenBank/DDBJ whole genome shotgun (WGS) entry which is preliminary data.</text>
</comment>
<feature type="compositionally biased region" description="Polar residues" evidence="9">
    <location>
        <begin position="44"/>
        <end position="56"/>
    </location>
</feature>
<dbReference type="FunFam" id="1.10.10.60:FF:000083">
    <property type="entry name" value="BEL1-like homeodomain protein 4"/>
    <property type="match status" value="1"/>
</dbReference>
<keyword evidence="3" id="KW-0805">Transcription regulation</keyword>
<dbReference type="InterPro" id="IPR050224">
    <property type="entry name" value="TALE_homeobox"/>
</dbReference>
<feature type="region of interest" description="Disordered" evidence="9">
    <location>
        <begin position="782"/>
        <end position="853"/>
    </location>
</feature>
<comment type="subcellular location">
    <subcellularLocation>
        <location evidence="1 8">Nucleus</location>
    </subcellularLocation>
</comment>
<dbReference type="PROSITE" id="PS50071">
    <property type="entry name" value="HOMEOBOX_2"/>
    <property type="match status" value="1"/>
</dbReference>
<evidence type="ECO:0000259" key="10">
    <source>
        <dbReference type="PROSITE" id="PS50071"/>
    </source>
</evidence>
<evidence type="ECO:0000256" key="4">
    <source>
        <dbReference type="ARBA" id="ARBA00023125"/>
    </source>
</evidence>
<name>A0AA38GL06_TAXCH</name>
<dbReference type="SMART" id="SM00574">
    <property type="entry name" value="POX"/>
    <property type="match status" value="1"/>
</dbReference>
<dbReference type="InterPro" id="IPR001356">
    <property type="entry name" value="HD"/>
</dbReference>
<dbReference type="GO" id="GO:0005634">
    <property type="term" value="C:nucleus"/>
    <property type="evidence" value="ECO:0007669"/>
    <property type="project" value="UniProtKB-SubCell"/>
</dbReference>
<keyword evidence="6" id="KW-0804">Transcription</keyword>
<feature type="region of interest" description="Disordered" evidence="9">
    <location>
        <begin position="129"/>
        <end position="151"/>
    </location>
</feature>
<evidence type="ECO:0000256" key="8">
    <source>
        <dbReference type="PROSITE-ProRule" id="PRU00108"/>
    </source>
</evidence>
<keyword evidence="4 8" id="KW-0238">DNA-binding</keyword>
<organism evidence="11 12">
    <name type="scientific">Taxus chinensis</name>
    <name type="common">Chinese yew</name>
    <name type="synonym">Taxus wallichiana var. chinensis</name>
    <dbReference type="NCBI Taxonomy" id="29808"/>
    <lineage>
        <taxon>Eukaryota</taxon>
        <taxon>Viridiplantae</taxon>
        <taxon>Streptophyta</taxon>
        <taxon>Embryophyta</taxon>
        <taxon>Tracheophyta</taxon>
        <taxon>Spermatophyta</taxon>
        <taxon>Pinopsida</taxon>
        <taxon>Pinidae</taxon>
        <taxon>Conifers II</taxon>
        <taxon>Cupressales</taxon>
        <taxon>Taxaceae</taxon>
        <taxon>Taxus</taxon>
    </lineage>
</organism>
<evidence type="ECO:0000256" key="7">
    <source>
        <dbReference type="ARBA" id="ARBA00023242"/>
    </source>
</evidence>
<feature type="domain" description="Homeobox" evidence="10">
    <location>
        <begin position="703"/>
        <end position="766"/>
    </location>
</feature>
<dbReference type="SUPFAM" id="SSF46689">
    <property type="entry name" value="Homeodomain-like"/>
    <property type="match status" value="1"/>
</dbReference>
<dbReference type="Gene3D" id="1.10.10.60">
    <property type="entry name" value="Homeodomain-like"/>
    <property type="match status" value="1"/>
</dbReference>
<evidence type="ECO:0000313" key="11">
    <source>
        <dbReference type="EMBL" id="KAH9324506.1"/>
    </source>
</evidence>
<evidence type="ECO:0000256" key="5">
    <source>
        <dbReference type="ARBA" id="ARBA00023155"/>
    </source>
</evidence>
<proteinExistence type="inferred from homology"/>
<dbReference type="OMA" id="HSFLRMN"/>
<evidence type="ECO:0000256" key="2">
    <source>
        <dbReference type="ARBA" id="ARBA00006454"/>
    </source>
</evidence>
<dbReference type="GO" id="GO:0003677">
    <property type="term" value="F:DNA binding"/>
    <property type="evidence" value="ECO:0007669"/>
    <property type="project" value="UniProtKB-UniRule"/>
</dbReference>
<dbReference type="Pfam" id="PF05920">
    <property type="entry name" value="Homeobox_KN"/>
    <property type="match status" value="1"/>
</dbReference>
<evidence type="ECO:0000256" key="1">
    <source>
        <dbReference type="ARBA" id="ARBA00004123"/>
    </source>
</evidence>
<feature type="compositionally biased region" description="Basic and acidic residues" evidence="9">
    <location>
        <begin position="782"/>
        <end position="808"/>
    </location>
</feature>
<evidence type="ECO:0000256" key="6">
    <source>
        <dbReference type="ARBA" id="ARBA00023163"/>
    </source>
</evidence>
<keyword evidence="7 8" id="KW-0539">Nucleus</keyword>
<feature type="region of interest" description="Disordered" evidence="9">
    <location>
        <begin position="29"/>
        <end position="56"/>
    </location>
</feature>
<keyword evidence="12" id="KW-1185">Reference proteome</keyword>
<evidence type="ECO:0000256" key="9">
    <source>
        <dbReference type="SAM" id="MobiDB-lite"/>
    </source>
</evidence>
<dbReference type="InterPro" id="IPR009057">
    <property type="entry name" value="Homeodomain-like_sf"/>
</dbReference>
<comment type="similarity">
    <text evidence="2">Belongs to the TALE/BELL homeobox family.</text>
</comment>
<dbReference type="GO" id="GO:0006355">
    <property type="term" value="P:regulation of DNA-templated transcription"/>
    <property type="evidence" value="ECO:0007669"/>
    <property type="project" value="InterPro"/>
</dbReference>
<reference evidence="11 12" key="1">
    <citation type="journal article" date="2021" name="Nat. Plants">
        <title>The Taxus genome provides insights into paclitaxel biosynthesis.</title>
        <authorList>
            <person name="Xiong X."/>
            <person name="Gou J."/>
            <person name="Liao Q."/>
            <person name="Li Y."/>
            <person name="Zhou Q."/>
            <person name="Bi G."/>
            <person name="Li C."/>
            <person name="Du R."/>
            <person name="Wang X."/>
            <person name="Sun T."/>
            <person name="Guo L."/>
            <person name="Liang H."/>
            <person name="Lu P."/>
            <person name="Wu Y."/>
            <person name="Zhang Z."/>
            <person name="Ro D.K."/>
            <person name="Shang Y."/>
            <person name="Huang S."/>
            <person name="Yan J."/>
        </authorList>
    </citation>
    <scope>NUCLEOTIDE SEQUENCE [LARGE SCALE GENOMIC DNA]</scope>
    <source>
        <strain evidence="11">Ta-2019</strain>
    </source>
</reference>
<evidence type="ECO:0000256" key="3">
    <source>
        <dbReference type="ARBA" id="ARBA00023015"/>
    </source>
</evidence>
<sequence>MSEGFEAGCMDSTILEHSFLRMNQLRSQAHVAQQNRHEKLRVQNHPSSPQIGSQADTSGYSNYILHHPPMTGTISQQRAKNCDSSREGYQGGHSEMPMYDGNIISSEMFNFPTGAELLGVPPKGSIVLQQAQAASSDDGSDRPSVTYTSYAHHPSSNLSAIKTDSGTTNLGGNWKSLNAPSSNEWPVKHIQGISNAVYAGQNSIATTFFGGLQSGVLKDGSITASPNIHPDAMQLYLMNPGYTGYPADTSTSGSMHHSSNDVANQGTENQKHLVEVPVPLNFPSFQQNALPLVAEVATSSQGLCIAQIPSSLRESGQWPNGGNELVLLPSYGNIQHGGHYMSPRYSNAMSWTNRQGGSLQWNHDHSIDESKGGEEFRAEQISVGRDRSGQGLSLSLSSHHPSLQQFEAMASHRANVLQVAAATEAKAKSEELFNRQGTNGGPGPGTGYVSSYSREENIPGKGYVGGGSTMELHMNVGPSGPFAGYATVLKNSKYLKPAQELLDEFCNVGRGIQTSNMLKQKVSSRSDDWVDRSLVSGANAGENNIGIKSEFGGKIVSSTAAATSSSTYASGETPNESAMEQAAYSGDRFEIQRRKTKLSTMLEEVHRRYRQYCEQMHMVKTSFESIAGMGAASPYTKLALKAMSRHFRCLRDAIHNQLRATKKALGEDTSGPGTSRGETPRLRFLDQSLRQQRTVQHLGMLEQHAWRPQRGLPERSVSVLRAWLFEHFLHPYPTDADKHMLARQTSLSRSQVSNWFINARVRLWKPMVEDMYLQEIKESSDMDVAHGKRKENESRDKSDSPLGDEKNLNKHGKMKLDGGVSSDKQSASECEGSKVDHGGSTSQTGQESTGTAMSIPLESQYCQGDKVDGTREADIDVNMNRINVGSLSSVNAAATMGVDRKLFDETHGCINFDQSMKRFRNDLDRNRLQGFDSPVNFSYSHESPGMGGRYSHEELTPRQIGSHAGVSLTLGLRHSGGQEKYNNGLYLSRDDSTPDSNQHFNIHHHAHDQGYANHGFDAQNIQFRKHVGSQLLHDFVG</sequence>
<dbReference type="Proteomes" id="UP000824469">
    <property type="component" value="Unassembled WGS sequence"/>
</dbReference>
<evidence type="ECO:0000313" key="12">
    <source>
        <dbReference type="Proteomes" id="UP000824469"/>
    </source>
</evidence>
<dbReference type="Pfam" id="PF07526">
    <property type="entry name" value="POX"/>
    <property type="match status" value="1"/>
</dbReference>
<dbReference type="CDD" id="cd00086">
    <property type="entry name" value="homeodomain"/>
    <property type="match status" value="1"/>
</dbReference>
<dbReference type="InterPro" id="IPR008422">
    <property type="entry name" value="KN_HD"/>
</dbReference>
<dbReference type="AlphaFoldDB" id="A0AA38GL06"/>
<dbReference type="EMBL" id="JAHRHJ020000002">
    <property type="protein sequence ID" value="KAH9324506.1"/>
    <property type="molecule type" value="Genomic_DNA"/>
</dbReference>
<accession>A0AA38GL06</accession>
<dbReference type="SMART" id="SM00389">
    <property type="entry name" value="HOX"/>
    <property type="match status" value="1"/>
</dbReference>
<protein>
    <recommendedName>
        <fullName evidence="10">Homeobox domain-containing protein</fullName>
    </recommendedName>
</protein>
<gene>
    <name evidence="11" type="ORF">KI387_004684</name>
</gene>
<feature type="DNA-binding region" description="Homeobox" evidence="8">
    <location>
        <begin position="705"/>
        <end position="767"/>
    </location>
</feature>
<dbReference type="InterPro" id="IPR006563">
    <property type="entry name" value="POX_dom"/>
</dbReference>
<keyword evidence="5 8" id="KW-0371">Homeobox</keyword>
<dbReference type="PANTHER" id="PTHR11850">
    <property type="entry name" value="HOMEOBOX PROTEIN TRANSCRIPTION FACTORS"/>
    <property type="match status" value="1"/>
</dbReference>